<dbReference type="EMBL" id="JAPXFL010000003">
    <property type="protein sequence ID" value="KAK9508532.1"/>
    <property type="molecule type" value="Genomic_DNA"/>
</dbReference>
<comment type="caution">
    <text evidence="1">The sequence shown here is derived from an EMBL/GenBank/DDBJ whole genome shotgun (WGS) entry which is preliminary data.</text>
</comment>
<organism evidence="1 2">
    <name type="scientific">Rhynocoris fuscipes</name>
    <dbReference type="NCBI Taxonomy" id="488301"/>
    <lineage>
        <taxon>Eukaryota</taxon>
        <taxon>Metazoa</taxon>
        <taxon>Ecdysozoa</taxon>
        <taxon>Arthropoda</taxon>
        <taxon>Hexapoda</taxon>
        <taxon>Insecta</taxon>
        <taxon>Pterygota</taxon>
        <taxon>Neoptera</taxon>
        <taxon>Paraneoptera</taxon>
        <taxon>Hemiptera</taxon>
        <taxon>Heteroptera</taxon>
        <taxon>Panheteroptera</taxon>
        <taxon>Cimicomorpha</taxon>
        <taxon>Reduviidae</taxon>
        <taxon>Harpactorinae</taxon>
        <taxon>Harpactorini</taxon>
        <taxon>Rhynocoris</taxon>
    </lineage>
</organism>
<dbReference type="AlphaFoldDB" id="A0AAW1DDM4"/>
<gene>
    <name evidence="1" type="ORF">O3M35_006070</name>
</gene>
<sequence>MFSDQKFNEEHFLFDDVQPRSNIDELLEGLEGIPHDGVPRVAIDAKERCPEGYQRTGNGECVPAFG</sequence>
<evidence type="ECO:0000313" key="2">
    <source>
        <dbReference type="Proteomes" id="UP001461498"/>
    </source>
</evidence>
<name>A0AAW1DDM4_9HEMI</name>
<proteinExistence type="predicted"/>
<accession>A0AAW1DDM4</accession>
<keyword evidence="2" id="KW-1185">Reference proteome</keyword>
<dbReference type="Proteomes" id="UP001461498">
    <property type="component" value="Unassembled WGS sequence"/>
</dbReference>
<reference evidence="1 2" key="1">
    <citation type="submission" date="2022-12" db="EMBL/GenBank/DDBJ databases">
        <title>Chromosome-level genome assembly of true bugs.</title>
        <authorList>
            <person name="Ma L."/>
            <person name="Li H."/>
        </authorList>
    </citation>
    <scope>NUCLEOTIDE SEQUENCE [LARGE SCALE GENOMIC DNA]</scope>
    <source>
        <strain evidence="1">Lab_2022b</strain>
    </source>
</reference>
<evidence type="ECO:0000313" key="1">
    <source>
        <dbReference type="EMBL" id="KAK9508532.1"/>
    </source>
</evidence>
<protein>
    <submittedName>
        <fullName evidence="1">Uncharacterized protein</fullName>
    </submittedName>
</protein>